<dbReference type="AlphaFoldDB" id="A0A7W8XR38"/>
<name>A0A7W8XR38_9HYPH</name>
<evidence type="ECO:0000313" key="1">
    <source>
        <dbReference type="EMBL" id="MBB5573825.1"/>
    </source>
</evidence>
<reference evidence="1 2" key="1">
    <citation type="submission" date="2020-08" db="EMBL/GenBank/DDBJ databases">
        <title>Genomic Encyclopedia of Type Strains, Phase IV (KMG-V): Genome sequencing to study the core and pangenomes of soil and plant-associated prokaryotes.</title>
        <authorList>
            <person name="Whitman W."/>
        </authorList>
    </citation>
    <scope>NUCLEOTIDE SEQUENCE [LARGE SCALE GENOMIC DNA]</scope>
    <source>
        <strain evidence="1 2">SEMIA 4064</strain>
    </source>
</reference>
<proteinExistence type="predicted"/>
<sequence>MAFEYTISDPDHWHDTIEGLPEVIAKNGFIEVIDQPGKGVDLIPEKARRYLAEDNRDFSA</sequence>
<dbReference type="RefSeq" id="WP_107109767.1">
    <property type="nucleotide sequence ID" value="NZ_JACHBI010000004.1"/>
</dbReference>
<organism evidence="1 2">
    <name type="scientific">Rhizobium paranaense</name>
    <dbReference type="NCBI Taxonomy" id="1650438"/>
    <lineage>
        <taxon>Bacteria</taxon>
        <taxon>Pseudomonadati</taxon>
        <taxon>Pseudomonadota</taxon>
        <taxon>Alphaproteobacteria</taxon>
        <taxon>Hyphomicrobiales</taxon>
        <taxon>Rhizobiaceae</taxon>
        <taxon>Rhizobium/Agrobacterium group</taxon>
        <taxon>Rhizobium</taxon>
    </lineage>
</organism>
<protein>
    <submittedName>
        <fullName evidence="1">L-alanine-DL-glutamate epimerase-like enolase superfamily enzyme</fullName>
    </submittedName>
</protein>
<dbReference type="Gene3D" id="3.20.20.120">
    <property type="entry name" value="Enolase-like C-terminal domain"/>
    <property type="match status" value="1"/>
</dbReference>
<comment type="caution">
    <text evidence="1">The sequence shown here is derived from an EMBL/GenBank/DDBJ whole genome shotgun (WGS) entry which is preliminary data.</text>
</comment>
<dbReference type="InterPro" id="IPR036849">
    <property type="entry name" value="Enolase-like_C_sf"/>
</dbReference>
<dbReference type="Proteomes" id="UP000549882">
    <property type="component" value="Unassembled WGS sequence"/>
</dbReference>
<accession>A0A7W8XR38</accession>
<gene>
    <name evidence="1" type="ORF">GGD50_002447</name>
</gene>
<keyword evidence="2" id="KW-1185">Reference proteome</keyword>
<dbReference type="EMBL" id="JACHBI010000004">
    <property type="protein sequence ID" value="MBB5573825.1"/>
    <property type="molecule type" value="Genomic_DNA"/>
</dbReference>
<evidence type="ECO:0000313" key="2">
    <source>
        <dbReference type="Proteomes" id="UP000549882"/>
    </source>
</evidence>